<evidence type="ECO:0000313" key="7">
    <source>
        <dbReference type="EMBL" id="SFJ36415.1"/>
    </source>
</evidence>
<dbReference type="InterPro" id="IPR051912">
    <property type="entry name" value="Alkylbase_DNA_Glycosylase/TA"/>
</dbReference>
<evidence type="ECO:0000256" key="1">
    <source>
        <dbReference type="ARBA" id="ARBA00000086"/>
    </source>
</evidence>
<dbReference type="EC" id="3.2.2.21" evidence="3"/>
<comment type="catalytic activity">
    <reaction evidence="1">
        <text>Hydrolysis of alkylated DNA, releasing 3-methyladenine, 3-methylguanine, 7-methylguanine and 7-methyladenine.</text>
        <dbReference type="EC" id="3.2.2.21"/>
    </reaction>
</comment>
<dbReference type="Pfam" id="PF00730">
    <property type="entry name" value="HhH-GPD"/>
    <property type="match status" value="1"/>
</dbReference>
<dbReference type="InterPro" id="IPR037046">
    <property type="entry name" value="AlkA_N_sf"/>
</dbReference>
<dbReference type="InterPro" id="IPR003265">
    <property type="entry name" value="HhH-GPD_domain"/>
</dbReference>
<evidence type="ECO:0000256" key="2">
    <source>
        <dbReference type="ARBA" id="ARBA00010817"/>
    </source>
</evidence>
<evidence type="ECO:0000256" key="4">
    <source>
        <dbReference type="ARBA" id="ARBA00022763"/>
    </source>
</evidence>
<dbReference type="GO" id="GO:0032131">
    <property type="term" value="F:alkylated DNA binding"/>
    <property type="evidence" value="ECO:0007669"/>
    <property type="project" value="TreeGrafter"/>
</dbReference>
<keyword evidence="4" id="KW-0227">DNA damage</keyword>
<dbReference type="CDD" id="cd00056">
    <property type="entry name" value="ENDO3c"/>
    <property type="match status" value="1"/>
</dbReference>
<dbReference type="InterPro" id="IPR023170">
    <property type="entry name" value="HhH_base_excis_C"/>
</dbReference>
<evidence type="ECO:0000259" key="6">
    <source>
        <dbReference type="SMART" id="SM00478"/>
    </source>
</evidence>
<dbReference type="InterPro" id="IPR011257">
    <property type="entry name" value="DNA_glycosylase"/>
</dbReference>
<organism evidence="7 8">
    <name type="scientific">Brevibacillus centrosporus</name>
    <dbReference type="NCBI Taxonomy" id="54910"/>
    <lineage>
        <taxon>Bacteria</taxon>
        <taxon>Bacillati</taxon>
        <taxon>Bacillota</taxon>
        <taxon>Bacilli</taxon>
        <taxon>Bacillales</taxon>
        <taxon>Paenibacillaceae</taxon>
        <taxon>Brevibacillus</taxon>
    </lineage>
</organism>
<dbReference type="SUPFAM" id="SSF48150">
    <property type="entry name" value="DNA-glycosylase"/>
    <property type="match status" value="1"/>
</dbReference>
<accession>A0A1I3QRB3</accession>
<gene>
    <name evidence="7" type="ORF">SAMN05518846_103132</name>
</gene>
<dbReference type="PANTHER" id="PTHR43003:SF5">
    <property type="entry name" value="DNA-3-METHYLADENINE GLYCOSYLASE"/>
    <property type="match status" value="1"/>
</dbReference>
<dbReference type="GO" id="GO:0032993">
    <property type="term" value="C:protein-DNA complex"/>
    <property type="evidence" value="ECO:0007669"/>
    <property type="project" value="TreeGrafter"/>
</dbReference>
<dbReference type="AlphaFoldDB" id="A0A1I3QRB3"/>
<protein>
    <recommendedName>
        <fullName evidence="3">DNA-3-methyladenine glycosylase II</fullName>
        <ecNumber evidence="3">3.2.2.21</ecNumber>
    </recommendedName>
</protein>
<dbReference type="PANTHER" id="PTHR43003">
    <property type="entry name" value="DNA-3-METHYLADENINE GLYCOSYLASE"/>
    <property type="match status" value="1"/>
</dbReference>
<dbReference type="Gene3D" id="3.30.310.20">
    <property type="entry name" value="DNA-3-methyladenine glycosylase AlkA, N-terminal domain"/>
    <property type="match status" value="1"/>
</dbReference>
<dbReference type="Gene3D" id="1.10.340.30">
    <property type="entry name" value="Hypothetical protein, domain 2"/>
    <property type="match status" value="1"/>
</dbReference>
<dbReference type="GO" id="GO:0006285">
    <property type="term" value="P:base-excision repair, AP site formation"/>
    <property type="evidence" value="ECO:0007669"/>
    <property type="project" value="TreeGrafter"/>
</dbReference>
<proteinExistence type="inferred from homology"/>
<dbReference type="RefSeq" id="WP_309599966.1">
    <property type="nucleotide sequence ID" value="NZ_FORT01000003.1"/>
</dbReference>
<evidence type="ECO:0000256" key="5">
    <source>
        <dbReference type="ARBA" id="ARBA00023204"/>
    </source>
</evidence>
<keyword evidence="5" id="KW-0234">DNA repair</keyword>
<dbReference type="GO" id="GO:0005737">
    <property type="term" value="C:cytoplasm"/>
    <property type="evidence" value="ECO:0007669"/>
    <property type="project" value="TreeGrafter"/>
</dbReference>
<dbReference type="Gene3D" id="1.10.1670.10">
    <property type="entry name" value="Helix-hairpin-Helix base-excision DNA repair enzymes (C-terminal)"/>
    <property type="match status" value="1"/>
</dbReference>
<reference evidence="8" key="1">
    <citation type="submission" date="2016-10" db="EMBL/GenBank/DDBJ databases">
        <authorList>
            <person name="Varghese N."/>
            <person name="Submissions S."/>
        </authorList>
    </citation>
    <scope>NUCLEOTIDE SEQUENCE [LARGE SCALE GENOMIC DNA]</scope>
    <source>
        <strain evidence="8">OK042</strain>
    </source>
</reference>
<evidence type="ECO:0000313" key="8">
    <source>
        <dbReference type="Proteomes" id="UP000198915"/>
    </source>
</evidence>
<dbReference type="GO" id="GO:0006307">
    <property type="term" value="P:DNA alkylation repair"/>
    <property type="evidence" value="ECO:0007669"/>
    <property type="project" value="TreeGrafter"/>
</dbReference>
<comment type="similarity">
    <text evidence="2">Belongs to the alkylbase DNA glycosidase AlkA family.</text>
</comment>
<dbReference type="GO" id="GO:0043916">
    <property type="term" value="F:DNA-7-methylguanine glycosylase activity"/>
    <property type="evidence" value="ECO:0007669"/>
    <property type="project" value="TreeGrafter"/>
</dbReference>
<evidence type="ECO:0000256" key="3">
    <source>
        <dbReference type="ARBA" id="ARBA00012000"/>
    </source>
</evidence>
<feature type="domain" description="HhH-GPD" evidence="6">
    <location>
        <begin position="146"/>
        <end position="311"/>
    </location>
</feature>
<name>A0A1I3QRB3_9BACL</name>
<dbReference type="STRING" id="1884381.SAMN05518846_103132"/>
<sequence length="320" mass="37137">MANHHIKNGEMLLYSSVISLTPPYSFERLLRRLETHPDPQLLVNVQESTLRRVFRVGARPILVSLQFAGTMEQPFIRLHTEVTLSASEQQLLEKTIRHVFSADLDLNPIYEHMRQQQPMVILTERFRGLRLMLDSDLFQSMVKTIIGQQINLAFAAALTQRLMELAGDVMVDETGHKFMAFPTEEAVARLEPTDLRPLQFSQRKAEYIIDYARAIVNGTVDLDRLWQMEDDEIIEHLTAQRGIGRWTVECLMMFGMGRPDLLPAADIGLRNGLQMVYELAEKPDEKEIRRIGEDWRPWRSVYSLYIWEAVGAVRRKETWE</sequence>
<dbReference type="FunFam" id="1.10.340.30:FF:000004">
    <property type="entry name" value="DNA-3-methyladenine glycosylase II"/>
    <property type="match status" value="1"/>
</dbReference>
<dbReference type="Proteomes" id="UP000198915">
    <property type="component" value="Unassembled WGS sequence"/>
</dbReference>
<dbReference type="GO" id="GO:0008725">
    <property type="term" value="F:DNA-3-methyladenine glycosylase activity"/>
    <property type="evidence" value="ECO:0007669"/>
    <property type="project" value="TreeGrafter"/>
</dbReference>
<dbReference type="SMART" id="SM00478">
    <property type="entry name" value="ENDO3c"/>
    <property type="match status" value="1"/>
</dbReference>
<dbReference type="EMBL" id="FORT01000003">
    <property type="protein sequence ID" value="SFJ36415.1"/>
    <property type="molecule type" value="Genomic_DNA"/>
</dbReference>
<keyword evidence="8" id="KW-1185">Reference proteome</keyword>